<dbReference type="Pfam" id="PF08899">
    <property type="entry name" value="DUF1844"/>
    <property type="match status" value="1"/>
</dbReference>
<name>A0A7C3WCC5_9BACT</name>
<evidence type="ECO:0000313" key="1">
    <source>
        <dbReference type="EMBL" id="HGG91364.1"/>
    </source>
</evidence>
<accession>A0A7C3WCC5</accession>
<gene>
    <name evidence="1" type="ORF">ENR59_00235</name>
</gene>
<proteinExistence type="predicted"/>
<sequence>MNQDDSRKCPEGQQDFAGSCLPAVDFSTFVISMASAAMVHLGDMPEPETGRTVQNLPLAKHTIDTLAMLEEKTRGNLTREEATQLADLLGHLRMAFVRKAG</sequence>
<dbReference type="EMBL" id="DSRP01000016">
    <property type="protein sequence ID" value="HGG91364.1"/>
    <property type="molecule type" value="Genomic_DNA"/>
</dbReference>
<protein>
    <submittedName>
        <fullName evidence="1">DUF1844 domain-containing protein</fullName>
    </submittedName>
</protein>
<comment type="caution">
    <text evidence="1">The sequence shown here is derived from an EMBL/GenBank/DDBJ whole genome shotgun (WGS) entry which is preliminary data.</text>
</comment>
<organism evidence="1">
    <name type="scientific">Fundidesulfovibrio putealis</name>
    <dbReference type="NCBI Taxonomy" id="270496"/>
    <lineage>
        <taxon>Bacteria</taxon>
        <taxon>Pseudomonadati</taxon>
        <taxon>Thermodesulfobacteriota</taxon>
        <taxon>Desulfovibrionia</taxon>
        <taxon>Desulfovibrionales</taxon>
        <taxon>Desulfovibrionaceae</taxon>
        <taxon>Fundidesulfovibrio</taxon>
    </lineage>
</organism>
<dbReference type="InterPro" id="IPR014995">
    <property type="entry name" value="DUF1844"/>
</dbReference>
<reference evidence="1" key="1">
    <citation type="journal article" date="2020" name="mSystems">
        <title>Genome- and Community-Level Interaction Insights into Carbon Utilization and Element Cycling Functions of Hydrothermarchaeota in Hydrothermal Sediment.</title>
        <authorList>
            <person name="Zhou Z."/>
            <person name="Liu Y."/>
            <person name="Xu W."/>
            <person name="Pan J."/>
            <person name="Luo Z.H."/>
            <person name="Li M."/>
        </authorList>
    </citation>
    <scope>NUCLEOTIDE SEQUENCE [LARGE SCALE GENOMIC DNA]</scope>
    <source>
        <strain evidence="1">SpSt-413</strain>
    </source>
</reference>
<dbReference type="AlphaFoldDB" id="A0A7C3WCC5"/>